<keyword evidence="4" id="KW-1185">Reference proteome</keyword>
<dbReference type="KEGG" id="nio:NITINOP_3095"/>
<reference evidence="4" key="1">
    <citation type="submission" date="2015-09" db="EMBL/GenBank/DDBJ databases">
        <authorList>
            <person name="Daims H."/>
        </authorList>
    </citation>
    <scope>NUCLEOTIDE SEQUENCE [LARGE SCALE GENOMIC DNA]</scope>
</reference>
<evidence type="ECO:0000259" key="2">
    <source>
        <dbReference type="Pfam" id="PF01370"/>
    </source>
</evidence>
<dbReference type="EMBL" id="LN885086">
    <property type="protein sequence ID" value="CUQ68067.1"/>
    <property type="molecule type" value="Genomic_DNA"/>
</dbReference>
<name>A0A0S4KUH7_9BACT</name>
<evidence type="ECO:0000313" key="3">
    <source>
        <dbReference type="EMBL" id="CUQ68067.1"/>
    </source>
</evidence>
<dbReference type="Proteomes" id="UP000066284">
    <property type="component" value="Chromosome 1"/>
</dbReference>
<dbReference type="InterPro" id="IPR036291">
    <property type="entry name" value="NAD(P)-bd_dom_sf"/>
</dbReference>
<accession>A0A0S4KUH7</accession>
<evidence type="ECO:0000256" key="1">
    <source>
        <dbReference type="ARBA" id="ARBA00007637"/>
    </source>
</evidence>
<dbReference type="SUPFAM" id="SSF51735">
    <property type="entry name" value="NAD(P)-binding Rossmann-fold domains"/>
    <property type="match status" value="1"/>
</dbReference>
<comment type="similarity">
    <text evidence="1">Belongs to the NAD(P)-dependent epimerase/dehydratase family.</text>
</comment>
<dbReference type="PANTHER" id="PTHR43000">
    <property type="entry name" value="DTDP-D-GLUCOSE 4,6-DEHYDRATASE-RELATED"/>
    <property type="match status" value="1"/>
</dbReference>
<dbReference type="RefSeq" id="WP_062487110.1">
    <property type="nucleotide sequence ID" value="NZ_LN885086.1"/>
</dbReference>
<sequence>MADLVLVTGATGFIGSALCRRLRKEGLAVRAVIRNWSKVSSASGSHGSDYEWVVLHDQSSDEETRQALKGVQTVVHLAARVHVMRDQAADPLAEFRRINRDWTERLARLAAEQGVRRFVFLSSIKVNGEESRLPFTEQDMPNPQDSYGISKWEAEQALAAVSSETGLETVVIRSPLVYGPGVGGNFLSLLKLIRSGLPLPLGSVRNRRSLIYCENLVDGLIACVREPRAAGQTYLVSDGEDLSTPDLIRRIARAMGRSVRLWPVPVSLLRWGGGLVGRRGAVARLTESLQINASKIRRELGWSPPWSVDQGIEETVAWFLKLGSQREIGAMAGADQ</sequence>
<dbReference type="Pfam" id="PF01370">
    <property type="entry name" value="Epimerase"/>
    <property type="match status" value="1"/>
</dbReference>
<proteinExistence type="inferred from homology"/>
<dbReference type="InterPro" id="IPR001509">
    <property type="entry name" value="Epimerase_deHydtase"/>
</dbReference>
<dbReference type="STRING" id="1715989.NITINOP_3095"/>
<evidence type="ECO:0000313" key="4">
    <source>
        <dbReference type="Proteomes" id="UP000066284"/>
    </source>
</evidence>
<feature type="domain" description="NAD-dependent epimerase/dehydratase" evidence="2">
    <location>
        <begin position="5"/>
        <end position="234"/>
    </location>
</feature>
<dbReference type="Gene3D" id="3.40.50.720">
    <property type="entry name" value="NAD(P)-binding Rossmann-like Domain"/>
    <property type="match status" value="1"/>
</dbReference>
<dbReference type="AlphaFoldDB" id="A0A0S4KUH7"/>
<dbReference type="OrthoDB" id="9801056at2"/>
<gene>
    <name evidence="3" type="ORF">NITINOP_3095</name>
</gene>
<dbReference type="CDD" id="cd05232">
    <property type="entry name" value="UDP_G4E_4_SDR_e"/>
    <property type="match status" value="1"/>
</dbReference>
<protein>
    <submittedName>
        <fullName evidence="3">NAD-dependent nucleoside diphosphate-sugar epimerase/dehydratase</fullName>
    </submittedName>
</protein>
<organism evidence="3 4">
    <name type="scientific">Candidatus Nitrospira inopinata</name>
    <dbReference type="NCBI Taxonomy" id="1715989"/>
    <lineage>
        <taxon>Bacteria</taxon>
        <taxon>Pseudomonadati</taxon>
        <taxon>Nitrospirota</taxon>
        <taxon>Nitrospiria</taxon>
        <taxon>Nitrospirales</taxon>
        <taxon>Nitrospiraceae</taxon>
        <taxon>Nitrospira</taxon>
    </lineage>
</organism>